<feature type="region of interest" description="Disordered" evidence="1">
    <location>
        <begin position="281"/>
        <end position="335"/>
    </location>
</feature>
<sequence length="512" mass="56273">MSILCSFVGFRPFSFYICCPLLSILRSLSSSRTNTRTKTAYEIETAPARLLCIEGQPTSTGPNRHHSPTQSRSTRSLRPPFAKATFQLYFHSDTSRLSTLRLPDLSSSPTTQSNQDTVMGPRIEPPYQGKGKARLPIVLTNHRAAVTKANAYRTQSNRRNAIAGLTKKDTATVALFDQVWGTEAAKDTDPEIKAAQSEFLNRIILSEPSYQGKGKGKIAAATVRENLRAAKANLDLQFFGRRMSVSSMTSEEIDEVALHGMKHGKGSPPKADTRSKLQKKFISNPSHAQNRPSKGGQSVGTFMRRFNGAGPSFVKAPSVHKSSEPMESNDKDSDAANLPLAMSTINLNTQAAANPSTPTHSPVYEGSATGDISPLSLSGYSDEDMDAAQILVPKDKHAKAKAQHKKEVIRLWYQKTQELLQVLSELPDVDVEANLSGVARTLRMSEAMLRAEIGVLRSADDFVGLSVDEEDEELEEDEEIEEDEELEEDEEIEEDEEVEEVEEVGGGLDEEM</sequence>
<feature type="region of interest" description="Disordered" evidence="1">
    <location>
        <begin position="464"/>
        <end position="512"/>
    </location>
</feature>
<feature type="compositionally biased region" description="Polar residues" evidence="1">
    <location>
        <begin position="56"/>
        <end position="76"/>
    </location>
</feature>
<dbReference type="Proteomes" id="UP000799767">
    <property type="component" value="Unassembled WGS sequence"/>
</dbReference>
<name>A0A6A6PFA3_9PEZI</name>
<feature type="region of interest" description="Disordered" evidence="1">
    <location>
        <begin position="54"/>
        <end position="77"/>
    </location>
</feature>
<proteinExistence type="predicted"/>
<dbReference type="AlphaFoldDB" id="A0A6A6PFA3"/>
<feature type="region of interest" description="Disordered" evidence="1">
    <location>
        <begin position="100"/>
        <end position="130"/>
    </location>
</feature>
<evidence type="ECO:0000313" key="3">
    <source>
        <dbReference type="Proteomes" id="UP000799767"/>
    </source>
</evidence>
<keyword evidence="3" id="KW-1185">Reference proteome</keyword>
<accession>A0A6A6PFA3</accession>
<evidence type="ECO:0000313" key="2">
    <source>
        <dbReference type="EMBL" id="KAF2478630.1"/>
    </source>
</evidence>
<reference evidence="2" key="1">
    <citation type="journal article" date="2020" name="Stud. Mycol.">
        <title>101 Dothideomycetes genomes: a test case for predicting lifestyles and emergence of pathogens.</title>
        <authorList>
            <person name="Haridas S."/>
            <person name="Albert R."/>
            <person name="Binder M."/>
            <person name="Bloem J."/>
            <person name="Labutti K."/>
            <person name="Salamov A."/>
            <person name="Andreopoulos B."/>
            <person name="Baker S."/>
            <person name="Barry K."/>
            <person name="Bills G."/>
            <person name="Bluhm B."/>
            <person name="Cannon C."/>
            <person name="Castanera R."/>
            <person name="Culley D."/>
            <person name="Daum C."/>
            <person name="Ezra D."/>
            <person name="Gonzalez J."/>
            <person name="Henrissat B."/>
            <person name="Kuo A."/>
            <person name="Liang C."/>
            <person name="Lipzen A."/>
            <person name="Lutzoni F."/>
            <person name="Magnuson J."/>
            <person name="Mondo S."/>
            <person name="Nolan M."/>
            <person name="Ohm R."/>
            <person name="Pangilinan J."/>
            <person name="Park H.-J."/>
            <person name="Ramirez L."/>
            <person name="Alfaro M."/>
            <person name="Sun H."/>
            <person name="Tritt A."/>
            <person name="Yoshinaga Y."/>
            <person name="Zwiers L.-H."/>
            <person name="Turgeon B."/>
            <person name="Goodwin S."/>
            <person name="Spatafora J."/>
            <person name="Crous P."/>
            <person name="Grigoriev I."/>
        </authorList>
    </citation>
    <scope>NUCLEOTIDE SEQUENCE</scope>
    <source>
        <strain evidence="2">CBS 113389</strain>
    </source>
</reference>
<dbReference type="RefSeq" id="XP_033585200.1">
    <property type="nucleotide sequence ID" value="XM_033738502.1"/>
</dbReference>
<feature type="compositionally biased region" description="Polar residues" evidence="1">
    <location>
        <begin position="281"/>
        <end position="300"/>
    </location>
</feature>
<feature type="compositionally biased region" description="Basic and acidic residues" evidence="1">
    <location>
        <begin position="321"/>
        <end position="334"/>
    </location>
</feature>
<evidence type="ECO:0000256" key="1">
    <source>
        <dbReference type="SAM" id="MobiDB-lite"/>
    </source>
</evidence>
<gene>
    <name evidence="2" type="ORF">BDY17DRAFT_55655</name>
</gene>
<feature type="compositionally biased region" description="Acidic residues" evidence="1">
    <location>
        <begin position="467"/>
        <end position="512"/>
    </location>
</feature>
<dbReference type="GeneID" id="54479504"/>
<protein>
    <submittedName>
        <fullName evidence="2">Uncharacterized protein</fullName>
    </submittedName>
</protein>
<organism evidence="2 3">
    <name type="scientific">Neohortaea acidophila</name>
    <dbReference type="NCBI Taxonomy" id="245834"/>
    <lineage>
        <taxon>Eukaryota</taxon>
        <taxon>Fungi</taxon>
        <taxon>Dikarya</taxon>
        <taxon>Ascomycota</taxon>
        <taxon>Pezizomycotina</taxon>
        <taxon>Dothideomycetes</taxon>
        <taxon>Dothideomycetidae</taxon>
        <taxon>Mycosphaerellales</taxon>
        <taxon>Teratosphaeriaceae</taxon>
        <taxon>Neohortaea</taxon>
    </lineage>
</organism>
<feature type="compositionally biased region" description="Polar residues" evidence="1">
    <location>
        <begin position="105"/>
        <end position="117"/>
    </location>
</feature>
<dbReference type="EMBL" id="MU001643">
    <property type="protein sequence ID" value="KAF2478630.1"/>
    <property type="molecule type" value="Genomic_DNA"/>
</dbReference>